<proteinExistence type="predicted"/>
<accession>A0A6V0C0B3</accession>
<feature type="compositionally biased region" description="Basic and acidic residues" evidence="1">
    <location>
        <begin position="142"/>
        <end position="152"/>
    </location>
</feature>
<dbReference type="EMBL" id="HBIX01027618">
    <property type="protein sequence ID" value="CAE0725904.1"/>
    <property type="molecule type" value="Transcribed_RNA"/>
</dbReference>
<evidence type="ECO:0000313" key="2">
    <source>
        <dbReference type="EMBL" id="CAE0725904.1"/>
    </source>
</evidence>
<dbReference type="EMBL" id="HBIX01027619">
    <property type="protein sequence ID" value="CAE0725905.1"/>
    <property type="molecule type" value="Transcribed_RNA"/>
</dbReference>
<protein>
    <submittedName>
        <fullName evidence="5">Uncharacterized protein</fullName>
    </submittedName>
</protein>
<evidence type="ECO:0000313" key="5">
    <source>
        <dbReference type="EMBL" id="CAE0725911.1"/>
    </source>
</evidence>
<dbReference type="EMBL" id="HBIX01027625">
    <property type="protein sequence ID" value="CAE0725911.1"/>
    <property type="molecule type" value="Transcribed_RNA"/>
</dbReference>
<dbReference type="EMBL" id="HBIX01027620">
    <property type="protein sequence ID" value="CAE0725906.1"/>
    <property type="molecule type" value="Transcribed_RNA"/>
</dbReference>
<feature type="region of interest" description="Disordered" evidence="1">
    <location>
        <begin position="130"/>
        <end position="152"/>
    </location>
</feature>
<reference evidence="5" key="1">
    <citation type="submission" date="2021-01" db="EMBL/GenBank/DDBJ databases">
        <authorList>
            <person name="Corre E."/>
            <person name="Pelletier E."/>
            <person name="Niang G."/>
            <person name="Scheremetjew M."/>
            <person name="Finn R."/>
            <person name="Kale V."/>
            <person name="Holt S."/>
            <person name="Cochrane G."/>
            <person name="Meng A."/>
            <person name="Brown T."/>
            <person name="Cohen L."/>
        </authorList>
    </citation>
    <scope>NUCLEOTIDE SEQUENCE</scope>
    <source>
        <strain evidence="5">10249 10 AB</strain>
    </source>
</reference>
<name>A0A6V0C0B3_9STRA</name>
<evidence type="ECO:0000313" key="3">
    <source>
        <dbReference type="EMBL" id="CAE0725905.1"/>
    </source>
</evidence>
<dbReference type="AlphaFoldDB" id="A0A6V0C0B3"/>
<organism evidence="5">
    <name type="scientific">Pseudo-nitzschia australis</name>
    <dbReference type="NCBI Taxonomy" id="44445"/>
    <lineage>
        <taxon>Eukaryota</taxon>
        <taxon>Sar</taxon>
        <taxon>Stramenopiles</taxon>
        <taxon>Ochrophyta</taxon>
        <taxon>Bacillariophyta</taxon>
        <taxon>Bacillariophyceae</taxon>
        <taxon>Bacillariophycidae</taxon>
        <taxon>Bacillariales</taxon>
        <taxon>Bacillariaceae</taxon>
        <taxon>Pseudo-nitzschia</taxon>
    </lineage>
</organism>
<evidence type="ECO:0000313" key="4">
    <source>
        <dbReference type="EMBL" id="CAE0725906.1"/>
    </source>
</evidence>
<sequence>MARGDNESAVPCRVTKHVRSSTVCTAAAVLCAAAMCVAHAHRVRYKANQTTVVVSSGQPTNQPANQPTNTWILQRWIRFVRRQFHCTVRYGKQARSAVFWAMDNDRDNENGNRVLSGIFLGTIVKPHHGMPEWVSPKRRTGKSGEDGRWVHP</sequence>
<evidence type="ECO:0000256" key="1">
    <source>
        <dbReference type="SAM" id="MobiDB-lite"/>
    </source>
</evidence>
<gene>
    <name evidence="2" type="ORF">PAUS00366_LOCUS18661</name>
    <name evidence="3" type="ORF">PAUS00366_LOCUS18662</name>
    <name evidence="4" type="ORF">PAUS00366_LOCUS18663</name>
    <name evidence="5" type="ORF">PAUS00366_LOCUS18668</name>
</gene>